<keyword evidence="3 8" id="KW-0694">RNA-binding</keyword>
<feature type="compositionally biased region" description="Basic and acidic residues" evidence="9">
    <location>
        <begin position="514"/>
        <end position="533"/>
    </location>
</feature>
<proteinExistence type="predicted"/>
<comment type="caution">
    <text evidence="11">The sequence shown here is derived from an EMBL/GenBank/DDBJ whole genome shotgun (WGS) entry which is preliminary data.</text>
</comment>
<evidence type="ECO:0000256" key="5">
    <source>
        <dbReference type="ARBA" id="ARBA00054821"/>
    </source>
</evidence>
<name>A0ABD2ER05_DAUMA</name>
<evidence type="ECO:0000256" key="9">
    <source>
        <dbReference type="SAM" id="MobiDB-lite"/>
    </source>
</evidence>
<feature type="compositionally biased region" description="Basic and acidic residues" evidence="9">
    <location>
        <begin position="943"/>
        <end position="971"/>
    </location>
</feature>
<feature type="region of interest" description="Disordered" evidence="9">
    <location>
        <begin position="1007"/>
        <end position="1042"/>
    </location>
</feature>
<feature type="compositionally biased region" description="Basic and acidic residues" evidence="9">
    <location>
        <begin position="752"/>
        <end position="763"/>
    </location>
</feature>
<feature type="compositionally biased region" description="Basic and acidic residues" evidence="9">
    <location>
        <begin position="820"/>
        <end position="830"/>
    </location>
</feature>
<feature type="compositionally biased region" description="Basic and acidic residues" evidence="9">
    <location>
        <begin position="724"/>
        <end position="739"/>
    </location>
</feature>
<dbReference type="FunFam" id="3.30.70.330:FF:000346">
    <property type="entry name" value="Nucleolar protein 8"/>
    <property type="match status" value="1"/>
</dbReference>
<evidence type="ECO:0000313" key="11">
    <source>
        <dbReference type="EMBL" id="KAL2781230.1"/>
    </source>
</evidence>
<comment type="function">
    <text evidence="5">Plays an essential role in the survival of diffuse-type gastric cancer cells. Acts as a nucleolar anchoring protein for DDX47. May be involved in regulation of gene expression at the post-transcriptional level or in ribosome biogenesis in cancer cells.</text>
</comment>
<evidence type="ECO:0000256" key="8">
    <source>
        <dbReference type="PROSITE-ProRule" id="PRU00176"/>
    </source>
</evidence>
<dbReference type="PANTHER" id="PTHR48029:SF1">
    <property type="entry name" value="NUCLEOLAR PROTEIN 8"/>
    <property type="match status" value="1"/>
</dbReference>
<evidence type="ECO:0000256" key="4">
    <source>
        <dbReference type="ARBA" id="ARBA00023242"/>
    </source>
</evidence>
<feature type="region of interest" description="Disordered" evidence="9">
    <location>
        <begin position="642"/>
        <end position="676"/>
    </location>
</feature>
<feature type="region of interest" description="Disordered" evidence="9">
    <location>
        <begin position="598"/>
        <end position="624"/>
    </location>
</feature>
<reference evidence="11 12" key="1">
    <citation type="journal article" date="2024" name="G3 (Bethesda)">
        <title>A hybrid genome assembly of the endangered aye-aye (Daubentonia madagascariensis).</title>
        <authorList>
            <person name="Versoza C.J."/>
            <person name="Pfeifer S.P."/>
        </authorList>
    </citation>
    <scope>NUCLEOTIDE SEQUENCE [LARGE SCALE GENOMIC DNA]</scope>
    <source>
        <strain evidence="11">6821</strain>
    </source>
</reference>
<organism evidence="11 12">
    <name type="scientific">Daubentonia madagascariensis</name>
    <name type="common">Aye-aye</name>
    <name type="synonym">Sciurus madagascariensis</name>
    <dbReference type="NCBI Taxonomy" id="31869"/>
    <lineage>
        <taxon>Eukaryota</taxon>
        <taxon>Metazoa</taxon>
        <taxon>Chordata</taxon>
        <taxon>Craniata</taxon>
        <taxon>Vertebrata</taxon>
        <taxon>Euteleostomi</taxon>
        <taxon>Mammalia</taxon>
        <taxon>Eutheria</taxon>
        <taxon>Euarchontoglires</taxon>
        <taxon>Primates</taxon>
        <taxon>Strepsirrhini</taxon>
        <taxon>Chiromyiformes</taxon>
        <taxon>Daubentoniidae</taxon>
        <taxon>Daubentonia</taxon>
    </lineage>
</organism>
<dbReference type="InterPro" id="IPR034138">
    <property type="entry name" value="NOP8_RRM"/>
</dbReference>
<gene>
    <name evidence="11" type="ORF">WCI35_009852</name>
</gene>
<comment type="subcellular location">
    <subcellularLocation>
        <location evidence="1">Nucleus</location>
        <location evidence="1">Nucleolus</location>
    </subcellularLocation>
</comment>
<dbReference type="Pfam" id="PF00076">
    <property type="entry name" value="RRM_1"/>
    <property type="match status" value="1"/>
</dbReference>
<dbReference type="InterPro" id="IPR000504">
    <property type="entry name" value="RRM_dom"/>
</dbReference>
<protein>
    <recommendedName>
        <fullName evidence="7">Nucleolar protein 8</fullName>
    </recommendedName>
</protein>
<evidence type="ECO:0000313" key="12">
    <source>
        <dbReference type="Proteomes" id="UP001610411"/>
    </source>
</evidence>
<dbReference type="EMBL" id="JBFSEQ010000003">
    <property type="protein sequence ID" value="KAL2781230.1"/>
    <property type="molecule type" value="Genomic_DNA"/>
</dbReference>
<dbReference type="GO" id="GO:0005730">
    <property type="term" value="C:nucleolus"/>
    <property type="evidence" value="ECO:0007669"/>
    <property type="project" value="UniProtKB-SubCell"/>
</dbReference>
<feature type="domain" description="RRM" evidence="10">
    <location>
        <begin position="8"/>
        <end position="89"/>
    </location>
</feature>
<feature type="region of interest" description="Disordered" evidence="9">
    <location>
        <begin position="284"/>
        <end position="303"/>
    </location>
</feature>
<evidence type="ECO:0000256" key="2">
    <source>
        <dbReference type="ARBA" id="ARBA00022553"/>
    </source>
</evidence>
<dbReference type="AlphaFoldDB" id="A0ABD2ER05"/>
<feature type="region of interest" description="Disordered" evidence="9">
    <location>
        <begin position="696"/>
        <end position="772"/>
    </location>
</feature>
<keyword evidence="2" id="KW-0597">Phosphoprotein</keyword>
<dbReference type="PANTHER" id="PTHR48029">
    <property type="entry name" value="NUCLEOLAR PROTEIN 8"/>
    <property type="match status" value="1"/>
</dbReference>
<feature type="compositionally biased region" description="Acidic residues" evidence="9">
    <location>
        <begin position="841"/>
        <end position="850"/>
    </location>
</feature>
<dbReference type="InterPro" id="IPR035979">
    <property type="entry name" value="RBD_domain_sf"/>
</dbReference>
<feature type="region of interest" description="Disordered" evidence="9">
    <location>
        <begin position="1075"/>
        <end position="1111"/>
    </location>
</feature>
<dbReference type="GO" id="GO:0003723">
    <property type="term" value="F:RNA binding"/>
    <property type="evidence" value="ECO:0007669"/>
    <property type="project" value="UniProtKB-UniRule"/>
</dbReference>
<feature type="region of interest" description="Disordered" evidence="9">
    <location>
        <begin position="396"/>
        <end position="470"/>
    </location>
</feature>
<dbReference type="Gene3D" id="3.30.70.330">
    <property type="match status" value="1"/>
</dbReference>
<feature type="compositionally biased region" description="Polar residues" evidence="9">
    <location>
        <begin position="642"/>
        <end position="652"/>
    </location>
</feature>
<dbReference type="PROSITE" id="PS50102">
    <property type="entry name" value="RRM"/>
    <property type="match status" value="1"/>
</dbReference>
<dbReference type="SMART" id="SM00360">
    <property type="entry name" value="RRM"/>
    <property type="match status" value="1"/>
</dbReference>
<feature type="region of interest" description="Disordered" evidence="9">
    <location>
        <begin position="931"/>
        <end position="986"/>
    </location>
</feature>
<evidence type="ECO:0000256" key="7">
    <source>
        <dbReference type="ARBA" id="ARBA00068539"/>
    </source>
</evidence>
<feature type="compositionally biased region" description="Low complexity" evidence="9">
    <location>
        <begin position="448"/>
        <end position="462"/>
    </location>
</feature>
<feature type="compositionally biased region" description="Basic and acidic residues" evidence="9">
    <location>
        <begin position="877"/>
        <end position="890"/>
    </location>
</feature>
<keyword evidence="4" id="KW-0539">Nucleus</keyword>
<evidence type="ECO:0000256" key="6">
    <source>
        <dbReference type="ARBA" id="ARBA00065066"/>
    </source>
</evidence>
<keyword evidence="12" id="KW-1185">Reference proteome</keyword>
<feature type="region of interest" description="Disordered" evidence="9">
    <location>
        <begin position="499"/>
        <end position="533"/>
    </location>
</feature>
<accession>A0ABD2ER05</accession>
<feature type="compositionally biased region" description="Polar residues" evidence="9">
    <location>
        <begin position="264"/>
        <end position="275"/>
    </location>
</feature>
<dbReference type="CDD" id="cd12226">
    <property type="entry name" value="RRM_NOL8"/>
    <property type="match status" value="1"/>
</dbReference>
<comment type="subunit">
    <text evidence="6">Interacts with the GTP form of RRAGA, RRAGC and RRAGD. Interacts with NIP7. Interacts with DDX18; the interaction is RNA-dependent. Interacts with DDX47; the interaction is RNA-dependent.</text>
</comment>
<dbReference type="SUPFAM" id="SSF54928">
    <property type="entry name" value="RNA-binding domain, RBD"/>
    <property type="match status" value="1"/>
</dbReference>
<evidence type="ECO:0000259" key="10">
    <source>
        <dbReference type="PROSITE" id="PS50102"/>
    </source>
</evidence>
<dbReference type="InterPro" id="IPR012677">
    <property type="entry name" value="Nucleotide-bd_a/b_plait_sf"/>
</dbReference>
<dbReference type="Proteomes" id="UP001610411">
    <property type="component" value="Unassembled WGS sequence"/>
</dbReference>
<evidence type="ECO:0000256" key="1">
    <source>
        <dbReference type="ARBA" id="ARBA00004604"/>
    </source>
</evidence>
<feature type="compositionally biased region" description="Polar residues" evidence="9">
    <location>
        <begin position="612"/>
        <end position="624"/>
    </location>
</feature>
<sequence length="1170" mass="131720">MKANRETKRLFVGGLGEAISETDLQNQFSRFGEVSDVEIITRKDDQGNPQKIFAYINIKVAEADLKKCMSVLNKTKWKGGTLQIQLAKESFLHRLAQEREEAKAKREKSTTYNTTLLDRMGGVNFHMKAVPGTEVPGHKNWVVSKFGRVLPVLHLKNQHKRKIIKYDPSKYCHNLKKIGEDFPNTIPVSSLTWELEGGNDPMSKKRRGEFSDFHGPSKKMIKVQKDKGSTGSLAMNPRSSWVMESPCVTQQQATRKRPCDSVAPSKSSPEPGSDTQKLKNVLFQTSGLETARKRNSMSDDDMDSEDELRVMIAKEENLQRPTWSSINESEDDPFEVVRDDFKSDVHKLNLTGLGIKNKVSCHVSDNDIMENDCEYDSGDTDEIIAMKKNVDKVKNGTEFSQMEKSTHKKTSFKNRENSELSGHCIKAQKRNSVKSDLSHGVKPLNCKSPSDSSSSEDAGSTSELAESEGDEEYNAIMKNCLRVNLTLADLKELAGSDLKVQNEDTESDSPESTTHCKFDRDTKSPKTPDSLHRGRQCIHPEEIVASLLEGENTCGKQKPKESNLKPKFQAFKGIGCLYGKASMKKSLKENVVSNNINEDQNSLKHEDPISISMENDSPYANGSSNELTLCQHAEKANGLNHIQPQKRQSTFESPDHKVVSSSSSEKGSRNPVSSLLTLKGKKSLSLSAKTHKTVFDKDSCHSTTKTKVSEEERSGSSSLISLDKSPKVSSRKDTQESKTDFLLSISNSSDVSAKDKHAEDNQKRLAAMEARQKAKEVQKKLVHNALANLDGHSEDKPTHIIFGSDSESETEEISTQEQSHPGEELVKESVGKASGKLFDSSDNEESDSEDDSNRFKIKPQFEGRAGQKLMDLQSHFGTDERFRMDSRFLESDSEEEQEEVNEKKTAEEEELAEEKKKALNVVQSVLHIKLNNSTSKGSVATKKFKDIIRYDPTRHDHATYERKRDDQPKESKAKRKKKREEAEKVPEVSKEIYYNIATDLKEIFQTAKDSSEKEEGIPWNEACGGEKPEGIQDPATLTSGARQPSRFTFSFFGSDTKDIKEETYRVETVKPGKITWQEDPRFQDSSSEEEDITEETVHRKPSPGEASLPEKETTRFFFFSKNDERLHGSDLFWRGVGSNISKNSWEARTNNLRMDCRKKHKDAKRKMKPK</sequence>
<evidence type="ECO:0000256" key="3">
    <source>
        <dbReference type="ARBA" id="ARBA00022884"/>
    </source>
</evidence>
<feature type="region of interest" description="Disordered" evidence="9">
    <location>
        <begin position="246"/>
        <end position="278"/>
    </location>
</feature>
<feature type="region of interest" description="Disordered" evidence="9">
    <location>
        <begin position="787"/>
        <end position="914"/>
    </location>
</feature>